<evidence type="ECO:0000256" key="14">
    <source>
        <dbReference type="ARBA" id="ARBA00044106"/>
    </source>
</evidence>
<sequence length="445" mass="50383">MLLLSSFVVSSFLLVASAPVHSPSKRDAVEHPDIARFQSLWAQFAPYTPADTYAPPPAHCTINQVHLVQRHGSRYPEMPQNKGIKTAVEKLKKILDKKKISDQKFDFLSEAKYKKHEIGPEQEGKLTPLGEKESYESGLLQYSRYKALFTSTTSVPLVHSSSVPRVVISAENWIKGFEKLYGHNIPPPELIEKQTKWDLFTAVRVRQKYYRPWMRKYLPEISKTLSAVIGTQLSKDDVYYLMLMCPLETGILRQGDTSSKTLSPFCNIFTEEQFKDFAWQGALNKYYIGKSKPHSKYGLSPDGYAEALYTRLSSTKKSDPSFYADFSHDNEMAGILNELGLFRQAKDLSLKKRDDSSDYKASALVPFAGRIVLERMTCETSSPKEGNEEVTQHGPRIERQIQSLSNQQFVRVLVNDALQPLKWCGAEDGMCKVAKFVKGPDQKAS</sequence>
<dbReference type="PANTHER" id="PTHR20963">
    <property type="entry name" value="MULTIPLE INOSITOL POLYPHOSPHATE PHOSPHATASE-RELATED"/>
    <property type="match status" value="1"/>
</dbReference>
<dbReference type="CDD" id="cd07061">
    <property type="entry name" value="HP_HAP_like"/>
    <property type="match status" value="1"/>
</dbReference>
<evidence type="ECO:0000256" key="12">
    <source>
        <dbReference type="ARBA" id="ARBA00043748"/>
    </source>
</evidence>
<dbReference type="PIRSF" id="PIRSF000894">
    <property type="entry name" value="Acid_phosphatase"/>
    <property type="match status" value="1"/>
</dbReference>
<comment type="caution">
    <text evidence="19">The sequence shown here is derived from an EMBL/GenBank/DDBJ whole genome shotgun (WGS) entry which is preliminary data.</text>
</comment>
<comment type="subunit">
    <text evidence="2">Monomer.</text>
</comment>
<dbReference type="AlphaFoldDB" id="A0A9P5TXD6"/>
<proteinExistence type="predicted"/>
<accession>A0A9P5TXD6</accession>
<dbReference type="InterPro" id="IPR016274">
    <property type="entry name" value="Histidine_acid_Pase_euk"/>
</dbReference>
<dbReference type="Gene3D" id="3.40.50.1240">
    <property type="entry name" value="Phosphoglycerate mutase-like"/>
    <property type="match status" value="1"/>
</dbReference>
<evidence type="ECO:0000313" key="20">
    <source>
        <dbReference type="Proteomes" id="UP000772434"/>
    </source>
</evidence>
<evidence type="ECO:0000256" key="6">
    <source>
        <dbReference type="ARBA" id="ARBA00023180"/>
    </source>
</evidence>
<dbReference type="GO" id="GO:0005576">
    <property type="term" value="C:extracellular region"/>
    <property type="evidence" value="ECO:0007669"/>
    <property type="project" value="UniProtKB-SubCell"/>
</dbReference>
<evidence type="ECO:0000256" key="13">
    <source>
        <dbReference type="ARBA" id="ARBA00043788"/>
    </source>
</evidence>
<comment type="catalytic activity">
    <reaction evidence="13">
        <text>1D-myo-inositol hexakisphosphate + H2O = 1D-myo-inositol 1,2,4,5,6-pentakisphosphate + phosphate</text>
        <dbReference type="Rhea" id="RHEA:16989"/>
        <dbReference type="ChEBI" id="CHEBI:15377"/>
        <dbReference type="ChEBI" id="CHEBI:43474"/>
        <dbReference type="ChEBI" id="CHEBI:57798"/>
        <dbReference type="ChEBI" id="CHEBI:58130"/>
        <dbReference type="EC" id="3.1.3.8"/>
    </reaction>
    <physiologicalReaction direction="left-to-right" evidence="13">
        <dbReference type="Rhea" id="RHEA:16990"/>
    </physiologicalReaction>
</comment>
<feature type="disulfide bond" evidence="17">
    <location>
        <begin position="245"/>
        <end position="266"/>
    </location>
</feature>
<evidence type="ECO:0000313" key="19">
    <source>
        <dbReference type="EMBL" id="KAF9059355.1"/>
    </source>
</evidence>
<evidence type="ECO:0000256" key="18">
    <source>
        <dbReference type="SAM" id="SignalP"/>
    </source>
</evidence>
<dbReference type="EMBL" id="JADNRY010000306">
    <property type="protein sequence ID" value="KAF9059355.1"/>
    <property type="molecule type" value="Genomic_DNA"/>
</dbReference>
<dbReference type="SUPFAM" id="SSF53254">
    <property type="entry name" value="Phosphoglycerate mutase-like"/>
    <property type="match status" value="1"/>
</dbReference>
<keyword evidence="6" id="KW-0325">Glycoprotein</keyword>
<gene>
    <name evidence="19" type="ORF">BDP27DRAFT_1341586</name>
</gene>
<reference evidence="19" key="1">
    <citation type="submission" date="2020-11" db="EMBL/GenBank/DDBJ databases">
        <authorList>
            <consortium name="DOE Joint Genome Institute"/>
            <person name="Ahrendt S."/>
            <person name="Riley R."/>
            <person name="Andreopoulos W."/>
            <person name="Labutti K."/>
            <person name="Pangilinan J."/>
            <person name="Ruiz-Duenas F.J."/>
            <person name="Barrasa J.M."/>
            <person name="Sanchez-Garcia M."/>
            <person name="Camarero S."/>
            <person name="Miyauchi S."/>
            <person name="Serrano A."/>
            <person name="Linde D."/>
            <person name="Babiker R."/>
            <person name="Drula E."/>
            <person name="Ayuso-Fernandez I."/>
            <person name="Pacheco R."/>
            <person name="Padilla G."/>
            <person name="Ferreira P."/>
            <person name="Barriuso J."/>
            <person name="Kellner H."/>
            <person name="Castanera R."/>
            <person name="Alfaro M."/>
            <person name="Ramirez L."/>
            <person name="Pisabarro A.G."/>
            <person name="Kuo A."/>
            <person name="Tritt A."/>
            <person name="Lipzen A."/>
            <person name="He G."/>
            <person name="Yan M."/>
            <person name="Ng V."/>
            <person name="Cullen D."/>
            <person name="Martin F."/>
            <person name="Rosso M.-N."/>
            <person name="Henrissat B."/>
            <person name="Hibbett D."/>
            <person name="Martinez A.T."/>
            <person name="Grigoriev I.V."/>
        </authorList>
    </citation>
    <scope>NUCLEOTIDE SEQUENCE</scope>
    <source>
        <strain evidence="19">AH 40177</strain>
    </source>
</reference>
<evidence type="ECO:0000256" key="15">
    <source>
        <dbReference type="ARBA" id="ARBA00044262"/>
    </source>
</evidence>
<evidence type="ECO:0000256" key="10">
    <source>
        <dbReference type="ARBA" id="ARBA00043675"/>
    </source>
</evidence>
<organism evidence="19 20">
    <name type="scientific">Rhodocollybia butyracea</name>
    <dbReference type="NCBI Taxonomy" id="206335"/>
    <lineage>
        <taxon>Eukaryota</taxon>
        <taxon>Fungi</taxon>
        <taxon>Dikarya</taxon>
        <taxon>Basidiomycota</taxon>
        <taxon>Agaricomycotina</taxon>
        <taxon>Agaricomycetes</taxon>
        <taxon>Agaricomycetidae</taxon>
        <taxon>Agaricales</taxon>
        <taxon>Marasmiineae</taxon>
        <taxon>Omphalotaceae</taxon>
        <taxon>Rhodocollybia</taxon>
    </lineage>
</organism>
<dbReference type="GO" id="GO:0016158">
    <property type="term" value="F:inositol hexakisphosphate 3-phosphatase activity"/>
    <property type="evidence" value="ECO:0007669"/>
    <property type="project" value="UniProtKB-EC"/>
</dbReference>
<evidence type="ECO:0000256" key="5">
    <source>
        <dbReference type="ARBA" id="ARBA00023157"/>
    </source>
</evidence>
<comment type="subcellular location">
    <subcellularLocation>
        <location evidence="1">Secreted</location>
    </subcellularLocation>
</comment>
<feature type="active site" description="Nucleophile" evidence="16">
    <location>
        <position position="71"/>
    </location>
</feature>
<evidence type="ECO:0000256" key="3">
    <source>
        <dbReference type="ARBA" id="ARBA00022525"/>
    </source>
</evidence>
<dbReference type="PANTHER" id="PTHR20963:SF24">
    <property type="entry name" value="3-PHYTASE B"/>
    <property type="match status" value="1"/>
</dbReference>
<name>A0A9P5TXD6_9AGAR</name>
<dbReference type="InterPro" id="IPR029033">
    <property type="entry name" value="His_PPase_superfam"/>
</dbReference>
<evidence type="ECO:0000256" key="2">
    <source>
        <dbReference type="ARBA" id="ARBA00011245"/>
    </source>
</evidence>
<keyword evidence="18" id="KW-0732">Signal</keyword>
<feature type="disulfide bond" evidence="17">
    <location>
        <begin position="60"/>
        <end position="378"/>
    </location>
</feature>
<keyword evidence="20" id="KW-1185">Reference proteome</keyword>
<evidence type="ECO:0000256" key="1">
    <source>
        <dbReference type="ARBA" id="ARBA00004613"/>
    </source>
</evidence>
<evidence type="ECO:0000256" key="4">
    <source>
        <dbReference type="ARBA" id="ARBA00022801"/>
    </source>
</evidence>
<dbReference type="PROSITE" id="PS00616">
    <property type="entry name" value="HIS_ACID_PHOSPHAT_1"/>
    <property type="match status" value="1"/>
</dbReference>
<comment type="catalytic activity">
    <reaction evidence="11">
        <text>1D-myo-inositol 1,2,6-trisphosphate + H2O = 1D-myo-inositol 1,2-bisphosphate + phosphate</text>
        <dbReference type="Rhea" id="RHEA:77131"/>
        <dbReference type="ChEBI" id="CHEBI:15377"/>
        <dbReference type="ChEBI" id="CHEBI:43474"/>
        <dbReference type="ChEBI" id="CHEBI:195537"/>
        <dbReference type="ChEBI" id="CHEBI:195539"/>
    </reaction>
    <physiologicalReaction direction="left-to-right" evidence="11">
        <dbReference type="Rhea" id="RHEA:77132"/>
    </physiologicalReaction>
</comment>
<comment type="catalytic activity">
    <reaction evidence="9">
        <text>1D-myo-inositol 1,2,5,6-tetrakisphosphate + H2O = 1D-myo-inositol 1,2,6-trisphosphate + phosphate</text>
        <dbReference type="Rhea" id="RHEA:77119"/>
        <dbReference type="ChEBI" id="CHEBI:15377"/>
        <dbReference type="ChEBI" id="CHEBI:43474"/>
        <dbReference type="ChEBI" id="CHEBI:195535"/>
        <dbReference type="ChEBI" id="CHEBI:195537"/>
    </reaction>
    <physiologicalReaction direction="left-to-right" evidence="9">
        <dbReference type="Rhea" id="RHEA:77120"/>
    </physiologicalReaction>
</comment>
<dbReference type="InterPro" id="IPR033379">
    <property type="entry name" value="Acid_Pase_AS"/>
</dbReference>
<keyword evidence="3" id="KW-0964">Secreted</keyword>
<dbReference type="GO" id="GO:0003993">
    <property type="term" value="F:acid phosphatase activity"/>
    <property type="evidence" value="ECO:0007669"/>
    <property type="project" value="TreeGrafter"/>
</dbReference>
<evidence type="ECO:0000256" key="16">
    <source>
        <dbReference type="PIRSR" id="PIRSR000894-1"/>
    </source>
</evidence>
<evidence type="ECO:0000256" key="8">
    <source>
        <dbReference type="ARBA" id="ARBA00042300"/>
    </source>
</evidence>
<dbReference type="InterPro" id="IPR000560">
    <property type="entry name" value="His_Pase_clade-2"/>
</dbReference>
<keyword evidence="4" id="KW-0378">Hydrolase</keyword>
<dbReference type="OrthoDB" id="6509975at2759"/>
<comment type="catalytic activity">
    <reaction evidence="12">
        <text>1D-myo-inositol 1,2,4,5,6-pentakisphosphate + H2O = 1D-myo-inositol 1,2,5,6-tetrakisphosphate + phosphate</text>
        <dbReference type="Rhea" id="RHEA:77115"/>
        <dbReference type="ChEBI" id="CHEBI:15377"/>
        <dbReference type="ChEBI" id="CHEBI:43474"/>
        <dbReference type="ChEBI" id="CHEBI:57798"/>
        <dbReference type="ChEBI" id="CHEBI:195535"/>
    </reaction>
    <physiologicalReaction direction="left-to-right" evidence="12">
        <dbReference type="Rhea" id="RHEA:77116"/>
    </physiologicalReaction>
</comment>
<comment type="catalytic activity">
    <reaction evidence="10">
        <text>1D-myo-inositol 1,2-bisphosphate + H2O = 1D-myo-inositol 2-phosphate + phosphate</text>
        <dbReference type="Rhea" id="RHEA:77135"/>
        <dbReference type="ChEBI" id="CHEBI:15377"/>
        <dbReference type="ChEBI" id="CHEBI:43474"/>
        <dbReference type="ChEBI" id="CHEBI:84142"/>
        <dbReference type="ChEBI" id="CHEBI:195539"/>
    </reaction>
    <physiologicalReaction direction="left-to-right" evidence="10">
        <dbReference type="Rhea" id="RHEA:77136"/>
    </physiologicalReaction>
</comment>
<dbReference type="Pfam" id="PF00328">
    <property type="entry name" value="His_Phos_2"/>
    <property type="match status" value="1"/>
</dbReference>
<feature type="chain" id="PRO_5040147923" description="Phytase A" evidence="18">
    <location>
        <begin position="18"/>
        <end position="445"/>
    </location>
</feature>
<feature type="disulfide bond" evidence="17">
    <location>
        <begin position="424"/>
        <end position="431"/>
    </location>
</feature>
<evidence type="ECO:0000256" key="9">
    <source>
        <dbReference type="ARBA" id="ARBA00043670"/>
    </source>
</evidence>
<dbReference type="Proteomes" id="UP000772434">
    <property type="component" value="Unassembled WGS sequence"/>
</dbReference>
<evidence type="ECO:0000256" key="7">
    <source>
        <dbReference type="ARBA" id="ARBA00041857"/>
    </source>
</evidence>
<evidence type="ECO:0000256" key="17">
    <source>
        <dbReference type="PIRSR" id="PIRSR000894-2"/>
    </source>
</evidence>
<protein>
    <recommendedName>
        <fullName evidence="14">Phytase A</fullName>
    </recommendedName>
    <alternativeName>
        <fullName evidence="15">Histidine acid phosphatase phyA</fullName>
    </alternativeName>
    <alternativeName>
        <fullName evidence="8">Myo-inositol hexakisphosphate phosphohydrolase A</fullName>
    </alternativeName>
    <alternativeName>
        <fullName evidence="7">Myo-inositol-hexaphosphate 3-phosphohydrolase A</fullName>
    </alternativeName>
</protein>
<feature type="signal peptide" evidence="18">
    <location>
        <begin position="1"/>
        <end position="17"/>
    </location>
</feature>
<keyword evidence="5 17" id="KW-1015">Disulfide bond</keyword>
<feature type="active site" description="Proton donor" evidence="16">
    <location>
        <position position="329"/>
    </location>
</feature>
<evidence type="ECO:0000256" key="11">
    <source>
        <dbReference type="ARBA" id="ARBA00043721"/>
    </source>
</evidence>